<dbReference type="InterPro" id="IPR045863">
    <property type="entry name" value="CorA_TM1_TM2"/>
</dbReference>
<keyword evidence="5 13" id="KW-0812">Transmembrane</keyword>
<evidence type="ECO:0000256" key="4">
    <source>
        <dbReference type="ARBA" id="ARBA00022540"/>
    </source>
</evidence>
<evidence type="ECO:0000256" key="7">
    <source>
        <dbReference type="ARBA" id="ARBA00022884"/>
    </source>
</evidence>
<dbReference type="Proteomes" id="UP001358586">
    <property type="component" value="Chromosome 6"/>
</dbReference>
<keyword evidence="8" id="KW-0648">Protein biosynthesis</keyword>
<keyword evidence="10 13" id="KW-0472">Membrane</keyword>
<dbReference type="SUPFAM" id="SSF55418">
    <property type="entry name" value="eIF4e-like"/>
    <property type="match status" value="1"/>
</dbReference>
<dbReference type="Gene3D" id="3.30.760.10">
    <property type="entry name" value="RNA Cap, Translation Initiation Factor Eif4e"/>
    <property type="match status" value="1"/>
</dbReference>
<evidence type="ECO:0000256" key="5">
    <source>
        <dbReference type="ARBA" id="ARBA00022692"/>
    </source>
</evidence>
<keyword evidence="6" id="KW-0810">Translation regulation</keyword>
<dbReference type="PANTHER" id="PTHR46950">
    <property type="entry name" value="MAGNESIUM TRANSPORTER CORA-LIKE FAMILY PROTEIN"/>
    <property type="match status" value="1"/>
</dbReference>
<evidence type="ECO:0000256" key="12">
    <source>
        <dbReference type="SAM" id="MobiDB-lite"/>
    </source>
</evidence>
<sequence length="783" mass="89137">MNISEEENKNPNPNTKDEEDGELEEWEIAGEGDDTASSSLKKGVVEQPQPLEHSWTFWFDDPRAKSKKATWGSSRLPIYTFSTIEQFWSLYNNIDHPSKLAVGADFHCFKYKIEPKWEDPVCANGGKWTVIFKKGKSDMAWLYTLLALIGEEFEYSDEICGAVVSVRGKQERIALWTKNAANETAQMSIGKQWKELLDYNNTIGFIFHDDSKKKLNRGAKNRYTKRIMSDNEDRSVSQKNKTKLPEKHKHVPSRDVLPGTDLWTDGLICAFEFIRGHKKPMNTRYGYRVQVPANKLTEASSRGLDEQKVMESSFGLESRDRVAVSLDEYNNGHSLQPSRFHTTERFDGSYWAPIGWERISDLVKNVQVNGSWDSQQFEWIDNEDDLTVADLAAPYWERPAGPIWWCHLAAGNPTVVSWLNNAQWLHPAVSLALRDESKLISERMKHLLYEVPVRVAGGLLFELLGQSVGDPLVEEDDIPIVLRSWQAQNFLLTVLHVKGTVSGVNVLGITEVQELLAAGGHNVPRTVHEVIAHLACRLTRWDDRLFRKSIFGAADEIELKFMNRRNHEDMNLFAVIMNQEIRRLSTQVIRVKWSLHAREEIVFELLQHLRGNAARMLLEGIRKNTREMIEEQEAVRGRLFTIQDVMQSTVRAWLQDRSLRVTHNLGVFGGCGLVLTIITGLFGINVDGIPGAEGTPYAFGLFTAILIVIGIVLIVIGMLYLGLREPINEELVQVRKLELQELVKMFQHEAEAHAQVRKSTYRNNLTPTSGDGFLDDADYVLIQ</sequence>
<keyword evidence="4" id="KW-0396">Initiation factor</keyword>
<dbReference type="Pfam" id="PF01652">
    <property type="entry name" value="IF4E"/>
    <property type="match status" value="1"/>
</dbReference>
<evidence type="ECO:0000256" key="1">
    <source>
        <dbReference type="ARBA" id="ARBA00004141"/>
    </source>
</evidence>
<comment type="similarity">
    <text evidence="3">Belongs to the eukaryotic initiation factor 4E family.</text>
</comment>
<comment type="subcellular location">
    <subcellularLocation>
        <location evidence="1">Membrane</location>
        <topology evidence="1">Multi-pass membrane protein</topology>
    </subcellularLocation>
</comment>
<evidence type="ECO:0000256" key="10">
    <source>
        <dbReference type="ARBA" id="ARBA00023136"/>
    </source>
</evidence>
<dbReference type="Gene3D" id="1.20.58.340">
    <property type="entry name" value="Magnesium transport protein CorA, transmembrane region"/>
    <property type="match status" value="1"/>
</dbReference>
<keyword evidence="9 13" id="KW-1133">Transmembrane helix</keyword>
<feature type="compositionally biased region" description="Basic residues" evidence="12">
    <location>
        <begin position="240"/>
        <end position="251"/>
    </location>
</feature>
<dbReference type="InterPro" id="IPR045861">
    <property type="entry name" value="CorA_cytoplasmic_dom"/>
</dbReference>
<evidence type="ECO:0000313" key="14">
    <source>
        <dbReference type="EMBL" id="KAK5826930.1"/>
    </source>
</evidence>
<evidence type="ECO:0000256" key="2">
    <source>
        <dbReference type="ARBA" id="ARBA00009765"/>
    </source>
</evidence>
<name>A0ABR0PRR9_GOSAR</name>
<dbReference type="PROSITE" id="PS00813">
    <property type="entry name" value="IF4E"/>
    <property type="match status" value="1"/>
</dbReference>
<comment type="similarity">
    <text evidence="2">Belongs to the CorA metal ion transporter (MIT) (TC 1.A.35) family.</text>
</comment>
<dbReference type="Pfam" id="PF01544">
    <property type="entry name" value="CorA"/>
    <property type="match status" value="1"/>
</dbReference>
<keyword evidence="7" id="KW-0694">RNA-binding</keyword>
<dbReference type="InterPro" id="IPR001040">
    <property type="entry name" value="TIF_eIF_4E"/>
</dbReference>
<keyword evidence="15" id="KW-1185">Reference proteome</keyword>
<evidence type="ECO:0000256" key="11">
    <source>
        <dbReference type="ARBA" id="ARBA00030245"/>
    </source>
</evidence>
<feature type="region of interest" description="Disordered" evidence="12">
    <location>
        <begin position="229"/>
        <end position="252"/>
    </location>
</feature>
<dbReference type="InterPro" id="IPR002523">
    <property type="entry name" value="MgTranspt_CorA/ZnTranspt_ZntB"/>
</dbReference>
<dbReference type="SUPFAM" id="SSF143865">
    <property type="entry name" value="CorA soluble domain-like"/>
    <property type="match status" value="1"/>
</dbReference>
<feature type="region of interest" description="Disordered" evidence="12">
    <location>
        <begin position="1"/>
        <end position="41"/>
    </location>
</feature>
<feature type="compositionally biased region" description="Acidic residues" evidence="12">
    <location>
        <begin position="17"/>
        <end position="34"/>
    </location>
</feature>
<dbReference type="EMBL" id="JARKNE010000006">
    <property type="protein sequence ID" value="KAK5826930.1"/>
    <property type="molecule type" value="Genomic_DNA"/>
</dbReference>
<dbReference type="PANTHER" id="PTHR46950:SF2">
    <property type="entry name" value="MAGNESIUM TRANSPORTER CORA-LIKE FAMILY PROTEIN"/>
    <property type="match status" value="1"/>
</dbReference>
<evidence type="ECO:0000256" key="6">
    <source>
        <dbReference type="ARBA" id="ARBA00022845"/>
    </source>
</evidence>
<evidence type="ECO:0000313" key="15">
    <source>
        <dbReference type="Proteomes" id="UP001358586"/>
    </source>
</evidence>
<gene>
    <name evidence="14" type="ORF">PVK06_021863</name>
</gene>
<evidence type="ECO:0000256" key="13">
    <source>
        <dbReference type="SAM" id="Phobius"/>
    </source>
</evidence>
<evidence type="ECO:0000256" key="8">
    <source>
        <dbReference type="ARBA" id="ARBA00022917"/>
    </source>
</evidence>
<proteinExistence type="inferred from homology"/>
<accession>A0ABR0PRR9</accession>
<organism evidence="14 15">
    <name type="scientific">Gossypium arboreum</name>
    <name type="common">Tree cotton</name>
    <name type="synonym">Gossypium nanking</name>
    <dbReference type="NCBI Taxonomy" id="29729"/>
    <lineage>
        <taxon>Eukaryota</taxon>
        <taxon>Viridiplantae</taxon>
        <taxon>Streptophyta</taxon>
        <taxon>Embryophyta</taxon>
        <taxon>Tracheophyta</taxon>
        <taxon>Spermatophyta</taxon>
        <taxon>Magnoliopsida</taxon>
        <taxon>eudicotyledons</taxon>
        <taxon>Gunneridae</taxon>
        <taxon>Pentapetalae</taxon>
        <taxon>rosids</taxon>
        <taxon>malvids</taxon>
        <taxon>Malvales</taxon>
        <taxon>Malvaceae</taxon>
        <taxon>Malvoideae</taxon>
        <taxon>Gossypium</taxon>
    </lineage>
</organism>
<comment type="caution">
    <text evidence="14">The sequence shown here is derived from an EMBL/GenBank/DDBJ whole genome shotgun (WGS) entry which is preliminary data.</text>
</comment>
<evidence type="ECO:0000256" key="9">
    <source>
        <dbReference type="ARBA" id="ARBA00022989"/>
    </source>
</evidence>
<evidence type="ECO:0000256" key="3">
    <source>
        <dbReference type="ARBA" id="ARBA00009860"/>
    </source>
</evidence>
<feature type="transmembrane region" description="Helical" evidence="13">
    <location>
        <begin position="665"/>
        <end position="685"/>
    </location>
</feature>
<feature type="transmembrane region" description="Helical" evidence="13">
    <location>
        <begin position="697"/>
        <end position="721"/>
    </location>
</feature>
<reference evidence="14 15" key="1">
    <citation type="submission" date="2023-03" db="EMBL/GenBank/DDBJ databases">
        <title>WGS of Gossypium arboreum.</title>
        <authorList>
            <person name="Yu D."/>
        </authorList>
    </citation>
    <scope>NUCLEOTIDE SEQUENCE [LARGE SCALE GENOMIC DNA]</scope>
    <source>
        <tissue evidence="14">Leaf</tissue>
    </source>
</reference>
<dbReference type="InterPro" id="IPR019770">
    <property type="entry name" value="TIF_eIF_4E_CS"/>
</dbReference>
<protein>
    <recommendedName>
        <fullName evidence="11">mRNA cap-binding protein</fullName>
    </recommendedName>
</protein>
<dbReference type="InterPro" id="IPR023398">
    <property type="entry name" value="TIF_eIF4e-like"/>
</dbReference>
<dbReference type="SUPFAM" id="SSF144083">
    <property type="entry name" value="Magnesium transport protein CorA, transmembrane region"/>
    <property type="match status" value="1"/>
</dbReference>